<evidence type="ECO:0000256" key="5">
    <source>
        <dbReference type="SAM" id="MobiDB-lite"/>
    </source>
</evidence>
<accession>A0A6A6W8K1</accession>
<feature type="binding site" evidence="4">
    <location>
        <begin position="36"/>
        <end position="41"/>
    </location>
    <ligand>
        <name>substrate</name>
    </ligand>
</feature>
<name>A0A6A6W8K1_9PEZI</name>
<evidence type="ECO:0000256" key="4">
    <source>
        <dbReference type="PIRSR" id="PIRSR617939-2"/>
    </source>
</evidence>
<proteinExistence type="predicted"/>
<feature type="compositionally biased region" description="Low complexity" evidence="5">
    <location>
        <begin position="19"/>
        <end position="28"/>
    </location>
</feature>
<evidence type="ECO:0000256" key="1">
    <source>
        <dbReference type="ARBA" id="ARBA00012346"/>
    </source>
</evidence>
<dbReference type="Gene3D" id="3.10.490.10">
    <property type="entry name" value="Gamma-glutamyl cyclotransferase-like"/>
    <property type="match status" value="1"/>
</dbReference>
<sequence length="307" mass="33106">MATSHNLTATPAGSPPTPTATSTSSSNNNKNNTVLYLAYGSNLASSTFRGTRNIHPLSSTNVLVPSLKLTFDLPGLPYAEPCFANTHARDPGNPTTDDPAWKHGLVGVVYEVTREDYAIIINTEGGGASYADVSVRCWPLARGLRDVPGEGELVPDGGFLAHTLLAPAGRGRRGKVVLDAQPSVRYKGLLTTGADEHDLPASYRVYLDGLPAYRITQWRQGVGKVTVIAMFGPLVLGLIGLGKVLGDRHGRIPRWLGDVMTVVFKVMWAMYEVVFKPAFGDGEKTVGSEQDRGERTSLLCEKTRLRD</sequence>
<feature type="region of interest" description="Disordered" evidence="5">
    <location>
        <begin position="1"/>
        <end position="28"/>
    </location>
</feature>
<dbReference type="OrthoDB" id="2017317at2759"/>
<dbReference type="RefSeq" id="XP_033601659.1">
    <property type="nucleotide sequence ID" value="XM_033746874.1"/>
</dbReference>
<dbReference type="EMBL" id="ML996570">
    <property type="protein sequence ID" value="KAF2759208.1"/>
    <property type="molecule type" value="Genomic_DNA"/>
</dbReference>
<evidence type="ECO:0000313" key="7">
    <source>
        <dbReference type="Proteomes" id="UP000799437"/>
    </source>
</evidence>
<evidence type="ECO:0000256" key="2">
    <source>
        <dbReference type="ARBA" id="ARBA00023239"/>
    </source>
</evidence>
<organism evidence="6 7">
    <name type="scientific">Pseudovirgaria hyperparasitica</name>
    <dbReference type="NCBI Taxonomy" id="470096"/>
    <lineage>
        <taxon>Eukaryota</taxon>
        <taxon>Fungi</taxon>
        <taxon>Dikarya</taxon>
        <taxon>Ascomycota</taxon>
        <taxon>Pezizomycotina</taxon>
        <taxon>Dothideomycetes</taxon>
        <taxon>Dothideomycetes incertae sedis</taxon>
        <taxon>Acrospermales</taxon>
        <taxon>Acrospermaceae</taxon>
        <taxon>Pseudovirgaria</taxon>
    </lineage>
</organism>
<dbReference type="GeneID" id="54487928"/>
<evidence type="ECO:0000313" key="6">
    <source>
        <dbReference type="EMBL" id="KAF2759208.1"/>
    </source>
</evidence>
<keyword evidence="7" id="KW-1185">Reference proteome</keyword>
<dbReference type="Proteomes" id="UP000799437">
    <property type="component" value="Unassembled WGS sequence"/>
</dbReference>
<dbReference type="EC" id="4.3.2.9" evidence="1"/>
<dbReference type="InterPro" id="IPR017939">
    <property type="entry name" value="G-Glutamylcylcotransferase"/>
</dbReference>
<keyword evidence="2" id="KW-0456">Lyase</keyword>
<dbReference type="AlphaFoldDB" id="A0A6A6W8K1"/>
<gene>
    <name evidence="6" type="ORF">EJ05DRAFT_499627</name>
</gene>
<feature type="binding site" evidence="4">
    <location>
        <position position="186"/>
    </location>
    <ligand>
        <name>substrate</name>
    </ligand>
</feature>
<dbReference type="PANTHER" id="PTHR12935:SF0">
    <property type="entry name" value="GAMMA-GLUTAMYLCYCLOTRANSFERASE"/>
    <property type="match status" value="1"/>
</dbReference>
<evidence type="ECO:0000256" key="3">
    <source>
        <dbReference type="PIRSR" id="PIRSR617939-1"/>
    </source>
</evidence>
<dbReference type="PANTHER" id="PTHR12935">
    <property type="entry name" value="GAMMA-GLUTAMYLCYCLOTRANSFERASE"/>
    <property type="match status" value="1"/>
</dbReference>
<reference evidence="6" key="1">
    <citation type="journal article" date="2020" name="Stud. Mycol.">
        <title>101 Dothideomycetes genomes: a test case for predicting lifestyles and emergence of pathogens.</title>
        <authorList>
            <person name="Haridas S."/>
            <person name="Albert R."/>
            <person name="Binder M."/>
            <person name="Bloem J."/>
            <person name="Labutti K."/>
            <person name="Salamov A."/>
            <person name="Andreopoulos B."/>
            <person name="Baker S."/>
            <person name="Barry K."/>
            <person name="Bills G."/>
            <person name="Bluhm B."/>
            <person name="Cannon C."/>
            <person name="Castanera R."/>
            <person name="Culley D."/>
            <person name="Daum C."/>
            <person name="Ezra D."/>
            <person name="Gonzalez J."/>
            <person name="Henrissat B."/>
            <person name="Kuo A."/>
            <person name="Liang C."/>
            <person name="Lipzen A."/>
            <person name="Lutzoni F."/>
            <person name="Magnuson J."/>
            <person name="Mondo S."/>
            <person name="Nolan M."/>
            <person name="Ohm R."/>
            <person name="Pangilinan J."/>
            <person name="Park H.-J."/>
            <person name="Ramirez L."/>
            <person name="Alfaro M."/>
            <person name="Sun H."/>
            <person name="Tritt A."/>
            <person name="Yoshinaga Y."/>
            <person name="Zwiers L.-H."/>
            <person name="Turgeon B."/>
            <person name="Goodwin S."/>
            <person name="Spatafora J."/>
            <person name="Crous P."/>
            <person name="Grigoriev I."/>
        </authorList>
    </citation>
    <scope>NUCLEOTIDE SEQUENCE</scope>
    <source>
        <strain evidence="6">CBS 121739</strain>
    </source>
</reference>
<protein>
    <recommendedName>
        <fullName evidence="1">gamma-glutamylcyclotransferase</fullName>
        <ecNumber evidence="1">4.3.2.9</ecNumber>
    </recommendedName>
</protein>
<feature type="active site" description="Proton acceptor" evidence="3">
    <location>
        <position position="124"/>
    </location>
</feature>
<dbReference type="GO" id="GO:0003839">
    <property type="term" value="F:gamma-glutamylcyclotransferase activity"/>
    <property type="evidence" value="ECO:0007669"/>
    <property type="project" value="UniProtKB-EC"/>
</dbReference>